<dbReference type="Gene3D" id="3.30.40.10">
    <property type="entry name" value="Zinc/RING finger domain, C3HC4 (zinc finger)"/>
    <property type="match status" value="1"/>
</dbReference>
<reference evidence="6" key="1">
    <citation type="journal article" date="2011" name="Genome Biol.">
        <title>The draft genome of the carcinogenic human liver fluke Clonorchis sinensis.</title>
        <authorList>
            <person name="Wang X."/>
            <person name="Chen W."/>
            <person name="Huang Y."/>
            <person name="Sun J."/>
            <person name="Men J."/>
            <person name="Liu H."/>
            <person name="Luo F."/>
            <person name="Guo L."/>
            <person name="Lv X."/>
            <person name="Deng C."/>
            <person name="Zhou C."/>
            <person name="Fan Y."/>
            <person name="Li X."/>
            <person name="Huang L."/>
            <person name="Hu Y."/>
            <person name="Liang C."/>
            <person name="Hu X."/>
            <person name="Xu J."/>
            <person name="Yu X."/>
        </authorList>
    </citation>
    <scope>NUCLEOTIDE SEQUENCE [LARGE SCALE GENOMIC DNA]</scope>
    <source>
        <strain evidence="6">Henan</strain>
    </source>
</reference>
<protein>
    <recommendedName>
        <fullName evidence="5">PHD-type domain-containing protein</fullName>
    </recommendedName>
</protein>
<evidence type="ECO:0000256" key="4">
    <source>
        <dbReference type="PROSITE-ProRule" id="PRU00146"/>
    </source>
</evidence>
<dbReference type="GO" id="GO:0008270">
    <property type="term" value="F:zinc ion binding"/>
    <property type="evidence" value="ECO:0007669"/>
    <property type="project" value="UniProtKB-KW"/>
</dbReference>
<dbReference type="InterPro" id="IPR001965">
    <property type="entry name" value="Znf_PHD"/>
</dbReference>
<accession>G7YY62</accession>
<dbReference type="SUPFAM" id="SSF57903">
    <property type="entry name" value="FYVE/PHD zinc finger"/>
    <property type="match status" value="1"/>
</dbReference>
<keyword evidence="7" id="KW-1185">Reference proteome</keyword>
<evidence type="ECO:0000313" key="7">
    <source>
        <dbReference type="Proteomes" id="UP000008909"/>
    </source>
</evidence>
<dbReference type="InterPro" id="IPR013083">
    <property type="entry name" value="Znf_RING/FYVE/PHD"/>
</dbReference>
<evidence type="ECO:0000313" key="6">
    <source>
        <dbReference type="EMBL" id="GAA57891.1"/>
    </source>
</evidence>
<dbReference type="PROSITE" id="PS01359">
    <property type="entry name" value="ZF_PHD_1"/>
    <property type="match status" value="1"/>
</dbReference>
<sequence length="138" mass="16476">MEVDLDSSTFPETTVVRDIRVRTAAMYVARKYRRARRRETTCSCCRQYNLKNHKQLEWVQCDYCIRWFHSLCAKVQHVAPGLQERQLRCPACHEHCIVEYSPVMYIISCCLQIFQLAILHRNKKALQNPKKYKAFYKT</sequence>
<dbReference type="Proteomes" id="UP000008909">
    <property type="component" value="Unassembled WGS sequence"/>
</dbReference>
<evidence type="ECO:0000256" key="3">
    <source>
        <dbReference type="ARBA" id="ARBA00022833"/>
    </source>
</evidence>
<dbReference type="EMBL" id="DF145154">
    <property type="protein sequence ID" value="GAA57891.1"/>
    <property type="molecule type" value="Genomic_DNA"/>
</dbReference>
<keyword evidence="3" id="KW-0862">Zinc</keyword>
<dbReference type="AlphaFoldDB" id="G7YY62"/>
<dbReference type="InterPro" id="IPR011011">
    <property type="entry name" value="Znf_FYVE_PHD"/>
</dbReference>
<dbReference type="PROSITE" id="PS50016">
    <property type="entry name" value="ZF_PHD_2"/>
    <property type="match status" value="1"/>
</dbReference>
<gene>
    <name evidence="6" type="ORF">CLF_113320</name>
</gene>
<evidence type="ECO:0000256" key="1">
    <source>
        <dbReference type="ARBA" id="ARBA00022723"/>
    </source>
</evidence>
<evidence type="ECO:0000256" key="2">
    <source>
        <dbReference type="ARBA" id="ARBA00022771"/>
    </source>
</evidence>
<evidence type="ECO:0000259" key="5">
    <source>
        <dbReference type="PROSITE" id="PS50016"/>
    </source>
</evidence>
<reference key="2">
    <citation type="submission" date="2011-10" db="EMBL/GenBank/DDBJ databases">
        <title>The genome and transcriptome sequence of Clonorchis sinensis provide insights into the carcinogenic liver fluke.</title>
        <authorList>
            <person name="Wang X."/>
            <person name="Huang Y."/>
            <person name="Chen W."/>
            <person name="Liu H."/>
            <person name="Guo L."/>
            <person name="Chen Y."/>
            <person name="Luo F."/>
            <person name="Zhou W."/>
            <person name="Sun J."/>
            <person name="Mao Q."/>
            <person name="Liang P."/>
            <person name="Zhou C."/>
            <person name="Tian Y."/>
            <person name="Men J."/>
            <person name="Lv X."/>
            <person name="Huang L."/>
            <person name="Zhou J."/>
            <person name="Hu Y."/>
            <person name="Li R."/>
            <person name="Zhang F."/>
            <person name="Lei H."/>
            <person name="Li X."/>
            <person name="Hu X."/>
            <person name="Liang C."/>
            <person name="Xu J."/>
            <person name="Wu Z."/>
            <person name="Yu X."/>
        </authorList>
    </citation>
    <scope>NUCLEOTIDE SEQUENCE</scope>
    <source>
        <strain>Henan</strain>
    </source>
</reference>
<keyword evidence="2 4" id="KW-0863">Zinc-finger</keyword>
<keyword evidence="1" id="KW-0479">Metal-binding</keyword>
<dbReference type="SMART" id="SM00249">
    <property type="entry name" value="PHD"/>
    <property type="match status" value="1"/>
</dbReference>
<name>G7YY62_CLOSI</name>
<feature type="domain" description="PHD-type" evidence="5">
    <location>
        <begin position="39"/>
        <end position="95"/>
    </location>
</feature>
<proteinExistence type="predicted"/>
<dbReference type="InterPro" id="IPR019787">
    <property type="entry name" value="Znf_PHD-finger"/>
</dbReference>
<dbReference type="InterPro" id="IPR019786">
    <property type="entry name" value="Zinc_finger_PHD-type_CS"/>
</dbReference>
<organism evidence="6 7">
    <name type="scientific">Clonorchis sinensis</name>
    <name type="common">Chinese liver fluke</name>
    <dbReference type="NCBI Taxonomy" id="79923"/>
    <lineage>
        <taxon>Eukaryota</taxon>
        <taxon>Metazoa</taxon>
        <taxon>Spiralia</taxon>
        <taxon>Lophotrochozoa</taxon>
        <taxon>Platyhelminthes</taxon>
        <taxon>Trematoda</taxon>
        <taxon>Digenea</taxon>
        <taxon>Opisthorchiida</taxon>
        <taxon>Opisthorchiata</taxon>
        <taxon>Opisthorchiidae</taxon>
        <taxon>Clonorchis</taxon>
    </lineage>
</organism>